<reference evidence="1" key="2">
    <citation type="journal article" date="2015" name="Fish Shellfish Immunol.">
        <title>Early steps in the European eel (Anguilla anguilla)-Vibrio vulnificus interaction in the gills: Role of the RtxA13 toxin.</title>
        <authorList>
            <person name="Callol A."/>
            <person name="Pajuelo D."/>
            <person name="Ebbesson L."/>
            <person name="Teles M."/>
            <person name="MacKenzie S."/>
            <person name="Amaro C."/>
        </authorList>
    </citation>
    <scope>NUCLEOTIDE SEQUENCE</scope>
</reference>
<evidence type="ECO:0000313" key="1">
    <source>
        <dbReference type="EMBL" id="JAH84278.1"/>
    </source>
</evidence>
<protein>
    <submittedName>
        <fullName evidence="1">Uncharacterized protein</fullName>
    </submittedName>
</protein>
<dbReference type="EMBL" id="GBXM01024299">
    <property type="protein sequence ID" value="JAH84278.1"/>
    <property type="molecule type" value="Transcribed_RNA"/>
</dbReference>
<accession>A0A0E9W485</accession>
<organism evidence="1">
    <name type="scientific">Anguilla anguilla</name>
    <name type="common">European freshwater eel</name>
    <name type="synonym">Muraena anguilla</name>
    <dbReference type="NCBI Taxonomy" id="7936"/>
    <lineage>
        <taxon>Eukaryota</taxon>
        <taxon>Metazoa</taxon>
        <taxon>Chordata</taxon>
        <taxon>Craniata</taxon>
        <taxon>Vertebrata</taxon>
        <taxon>Euteleostomi</taxon>
        <taxon>Actinopterygii</taxon>
        <taxon>Neopterygii</taxon>
        <taxon>Teleostei</taxon>
        <taxon>Anguilliformes</taxon>
        <taxon>Anguillidae</taxon>
        <taxon>Anguilla</taxon>
    </lineage>
</organism>
<proteinExistence type="predicted"/>
<dbReference type="AlphaFoldDB" id="A0A0E9W485"/>
<reference evidence="1" key="1">
    <citation type="submission" date="2014-11" db="EMBL/GenBank/DDBJ databases">
        <authorList>
            <person name="Amaro Gonzalez C."/>
        </authorList>
    </citation>
    <scope>NUCLEOTIDE SEQUENCE</scope>
</reference>
<sequence length="46" mass="5313">MLMGFSSGSAYREDVKMYAQPLRRYTVAESTPETRQSILFPFHLIS</sequence>
<name>A0A0E9W485_ANGAN</name>